<feature type="domain" description="Integrase catalytic" evidence="2">
    <location>
        <begin position="196"/>
        <end position="360"/>
    </location>
</feature>
<dbReference type="InterPro" id="IPR002514">
    <property type="entry name" value="Transposase_8"/>
</dbReference>
<keyword evidence="7" id="KW-1185">Reference proteome</keyword>
<dbReference type="InterPro" id="IPR009057">
    <property type="entry name" value="Homeodomain-like_sf"/>
</dbReference>
<sequence length="396" mass="45320">MKRNRFTDEQIIGILKEHEAGTPVSELCRKHGVSDASIYKWKARFGGMEVSEAKRLKTLEDENTKLKRLLADAMLDNAALKDLFGKEVVTPAAKRNAVAHLMDHHRMSERRACKAIGVCRMTVRYESSRIDDQGLRERMKALAHERRRFGYRRIHVLLRREGHLVNHKKLFRLYREEKLTVRKRGGRKRAIGTRAPMLIPVTANERWSLDFVSDQLTDGRRFRVLTVVDDCTRECLGLIADTSLSGLRVARELDRIIEGRGKPKMIVSDNGSEFTSNAILQWTDKTKIDWHYIAPGKPIQNAFIESFNGRLRDEFLNETLFSSLTHARSALSNWRSDYNDNRPHSGLGWRTPAEFAQTINPRRDAVLRSRNGSAPQPAATAPNTATQNHWSELKTG</sequence>
<name>A0A387FRV8_9HYPH</name>
<dbReference type="KEGG" id="rjg:CCGE525_21740"/>
<dbReference type="AlphaFoldDB" id="A0A387FRV8"/>
<evidence type="ECO:0000313" key="4">
    <source>
        <dbReference type="EMBL" id="AYG58002.1"/>
    </source>
</evidence>
<dbReference type="GO" id="GO:0003677">
    <property type="term" value="F:DNA binding"/>
    <property type="evidence" value="ECO:0007669"/>
    <property type="project" value="InterPro"/>
</dbReference>
<dbReference type="Pfam" id="PF13683">
    <property type="entry name" value="rve_3"/>
    <property type="match status" value="1"/>
</dbReference>
<accession>A0A387FRV8</accession>
<dbReference type="InterPro" id="IPR036397">
    <property type="entry name" value="RNaseH_sf"/>
</dbReference>
<evidence type="ECO:0000256" key="1">
    <source>
        <dbReference type="SAM" id="MobiDB-lite"/>
    </source>
</evidence>
<dbReference type="PANTHER" id="PTHR47515">
    <property type="entry name" value="LOW CALCIUM RESPONSE LOCUS PROTEIN T"/>
    <property type="match status" value="1"/>
</dbReference>
<dbReference type="Gene3D" id="3.30.420.10">
    <property type="entry name" value="Ribonuclease H-like superfamily/Ribonuclease H"/>
    <property type="match status" value="1"/>
</dbReference>
<dbReference type="Proteomes" id="UP000282195">
    <property type="component" value="Chromosome"/>
</dbReference>
<proteinExistence type="predicted"/>
<evidence type="ECO:0000313" key="6">
    <source>
        <dbReference type="EMBL" id="AYG61141.1"/>
    </source>
</evidence>
<dbReference type="GO" id="GO:0004803">
    <property type="term" value="F:transposase activity"/>
    <property type="evidence" value="ECO:0007669"/>
    <property type="project" value="InterPro"/>
</dbReference>
<evidence type="ECO:0000259" key="2">
    <source>
        <dbReference type="PROSITE" id="PS50994"/>
    </source>
</evidence>
<dbReference type="OrthoDB" id="9809060at2"/>
<gene>
    <name evidence="3" type="ORF">CCGE525_02530</name>
    <name evidence="4" type="ORF">CCGE525_03610</name>
    <name evidence="5" type="ORF">CCGE525_15195</name>
    <name evidence="6" type="ORF">CCGE525_21740</name>
</gene>
<dbReference type="KEGG" id="rjg:CCGE525_03610"/>
<dbReference type="RefSeq" id="WP_120702903.1">
    <property type="nucleotide sequence ID" value="NZ_CP032694.1"/>
</dbReference>
<evidence type="ECO:0000313" key="5">
    <source>
        <dbReference type="EMBL" id="AYG60005.1"/>
    </source>
</evidence>
<dbReference type="Pfam" id="PF13276">
    <property type="entry name" value="HTH_21"/>
    <property type="match status" value="1"/>
</dbReference>
<evidence type="ECO:0000313" key="3">
    <source>
        <dbReference type="EMBL" id="AYG57808.1"/>
    </source>
</evidence>
<dbReference type="SUPFAM" id="SSF46689">
    <property type="entry name" value="Homeodomain-like"/>
    <property type="match status" value="1"/>
</dbReference>
<dbReference type="NCBIfam" id="NF033516">
    <property type="entry name" value="transpos_IS3"/>
    <property type="match status" value="1"/>
</dbReference>
<dbReference type="KEGG" id="rjg:CCGE525_02530"/>
<dbReference type="Pfam" id="PF01527">
    <property type="entry name" value="HTH_Tnp_1"/>
    <property type="match status" value="1"/>
</dbReference>
<dbReference type="InterPro" id="IPR048020">
    <property type="entry name" value="Transpos_IS3"/>
</dbReference>
<dbReference type="EMBL" id="CP032694">
    <property type="protein sequence ID" value="AYG58002.1"/>
    <property type="molecule type" value="Genomic_DNA"/>
</dbReference>
<dbReference type="EMBL" id="CP032694">
    <property type="protein sequence ID" value="AYG61141.1"/>
    <property type="molecule type" value="Genomic_DNA"/>
</dbReference>
<dbReference type="GO" id="GO:0015074">
    <property type="term" value="P:DNA integration"/>
    <property type="evidence" value="ECO:0007669"/>
    <property type="project" value="InterPro"/>
</dbReference>
<dbReference type="InterPro" id="IPR025948">
    <property type="entry name" value="HTH-like_dom"/>
</dbReference>
<dbReference type="PROSITE" id="PS50994">
    <property type="entry name" value="INTEGRASE"/>
    <property type="match status" value="1"/>
</dbReference>
<dbReference type="EMBL" id="CP032694">
    <property type="protein sequence ID" value="AYG60005.1"/>
    <property type="molecule type" value="Genomic_DNA"/>
</dbReference>
<dbReference type="KEGG" id="rjg:CCGE525_15195"/>
<reference evidence="4 7" key="1">
    <citation type="submission" date="2018-10" db="EMBL/GenBank/DDBJ databases">
        <title>Rhizobium etli, R. leguminosarum and a new Rhizobium genospecies from Phaseolus dumosus.</title>
        <authorList>
            <person name="Ramirez-Puebla S.T."/>
            <person name="Rogel-Hernandez M.A."/>
            <person name="Guerrero G."/>
            <person name="Ormeno-Orrillo E."/>
            <person name="Martinez-Romero J.C."/>
            <person name="Negrete-Yankelevich S."/>
            <person name="Martinez-Romero E."/>
        </authorList>
    </citation>
    <scope>NUCLEOTIDE SEQUENCE [LARGE SCALE GENOMIC DNA]</scope>
    <source>
        <strain evidence="4 7">CCGE525</strain>
    </source>
</reference>
<feature type="compositionally biased region" description="Low complexity" evidence="1">
    <location>
        <begin position="374"/>
        <end position="388"/>
    </location>
</feature>
<protein>
    <submittedName>
        <fullName evidence="4">IS3 family transposase</fullName>
    </submittedName>
</protein>
<dbReference type="InterPro" id="IPR001584">
    <property type="entry name" value="Integrase_cat-core"/>
</dbReference>
<dbReference type="EMBL" id="CP032694">
    <property type="protein sequence ID" value="AYG57808.1"/>
    <property type="molecule type" value="Genomic_DNA"/>
</dbReference>
<dbReference type="InterPro" id="IPR012337">
    <property type="entry name" value="RNaseH-like_sf"/>
</dbReference>
<dbReference type="PANTHER" id="PTHR47515:SF1">
    <property type="entry name" value="BLR2054 PROTEIN"/>
    <property type="match status" value="1"/>
</dbReference>
<organism evidence="4 7">
    <name type="scientific">Rhizobium jaguaris</name>
    <dbReference type="NCBI Taxonomy" id="1312183"/>
    <lineage>
        <taxon>Bacteria</taxon>
        <taxon>Pseudomonadati</taxon>
        <taxon>Pseudomonadota</taxon>
        <taxon>Alphaproteobacteria</taxon>
        <taxon>Hyphomicrobiales</taxon>
        <taxon>Rhizobiaceae</taxon>
        <taxon>Rhizobium/Agrobacterium group</taxon>
        <taxon>Rhizobium</taxon>
    </lineage>
</organism>
<feature type="region of interest" description="Disordered" evidence="1">
    <location>
        <begin position="368"/>
        <end position="396"/>
    </location>
</feature>
<evidence type="ECO:0000313" key="7">
    <source>
        <dbReference type="Proteomes" id="UP000282195"/>
    </source>
</evidence>
<dbReference type="GO" id="GO:0006313">
    <property type="term" value="P:DNA transposition"/>
    <property type="evidence" value="ECO:0007669"/>
    <property type="project" value="InterPro"/>
</dbReference>
<dbReference type="SUPFAM" id="SSF53098">
    <property type="entry name" value="Ribonuclease H-like"/>
    <property type="match status" value="1"/>
</dbReference>